<sequence>MPYIPKSKFISLDPERREKQLANLIQNRLRRSKTPAIAPLKLNDPEYKTDIIKFGNEQFYIPETKSPI</sequence>
<protein>
    <submittedName>
        <fullName evidence="1">Uncharacterized protein</fullName>
    </submittedName>
</protein>
<gene>
    <name evidence="1" type="ORF">S06H3_53023</name>
</gene>
<proteinExistence type="predicted"/>
<dbReference type="AlphaFoldDB" id="X1PD06"/>
<comment type="caution">
    <text evidence="1">The sequence shown here is derived from an EMBL/GenBank/DDBJ whole genome shotgun (WGS) entry which is preliminary data.</text>
</comment>
<evidence type="ECO:0000313" key="1">
    <source>
        <dbReference type="EMBL" id="GAI53743.1"/>
    </source>
</evidence>
<accession>X1PD06</accession>
<dbReference type="EMBL" id="BARV01033770">
    <property type="protein sequence ID" value="GAI53743.1"/>
    <property type="molecule type" value="Genomic_DNA"/>
</dbReference>
<feature type="non-terminal residue" evidence="1">
    <location>
        <position position="68"/>
    </location>
</feature>
<organism evidence="1">
    <name type="scientific">marine sediment metagenome</name>
    <dbReference type="NCBI Taxonomy" id="412755"/>
    <lineage>
        <taxon>unclassified sequences</taxon>
        <taxon>metagenomes</taxon>
        <taxon>ecological metagenomes</taxon>
    </lineage>
</organism>
<reference evidence="1" key="1">
    <citation type="journal article" date="2014" name="Front. Microbiol.">
        <title>High frequency of phylogenetically diverse reductive dehalogenase-homologous genes in deep subseafloor sedimentary metagenomes.</title>
        <authorList>
            <person name="Kawai M."/>
            <person name="Futagami T."/>
            <person name="Toyoda A."/>
            <person name="Takaki Y."/>
            <person name="Nishi S."/>
            <person name="Hori S."/>
            <person name="Arai W."/>
            <person name="Tsubouchi T."/>
            <person name="Morono Y."/>
            <person name="Uchiyama I."/>
            <person name="Ito T."/>
            <person name="Fujiyama A."/>
            <person name="Inagaki F."/>
            <person name="Takami H."/>
        </authorList>
    </citation>
    <scope>NUCLEOTIDE SEQUENCE</scope>
    <source>
        <strain evidence="1">Expedition CK06-06</strain>
    </source>
</reference>
<name>X1PD06_9ZZZZ</name>